<evidence type="ECO:0008006" key="4">
    <source>
        <dbReference type="Google" id="ProtNLM"/>
    </source>
</evidence>
<reference evidence="3" key="1">
    <citation type="submission" date="2019-07" db="EMBL/GenBank/DDBJ databases">
        <title>Shewanella sp. YLB-08 draft genomic sequence.</title>
        <authorList>
            <person name="Yu L."/>
        </authorList>
    </citation>
    <scope>NUCLEOTIDE SEQUENCE [LARGE SCALE GENOMIC DNA]</scope>
    <source>
        <strain evidence="3">JCM 20706</strain>
    </source>
</reference>
<gene>
    <name evidence="2" type="ORF">FN961_10680</name>
</gene>
<evidence type="ECO:0000313" key="2">
    <source>
        <dbReference type="EMBL" id="TRY14288.1"/>
    </source>
</evidence>
<evidence type="ECO:0000313" key="3">
    <source>
        <dbReference type="Proteomes" id="UP000318126"/>
    </source>
</evidence>
<sequence length="103" mass="11843">MNNILKIIVFLSFLSIAPFQAAYAADEKKTEDYMPSLITKTPLEGRELAMKMVRKTIGTIVRDPKVKMAVRQKYIDNPQLLMYSAELVAIEFKTIAIANNYWR</sequence>
<feature type="chain" id="PRO_5021783990" description="Hexameric tyrosine-coordinated heme protein (HTHP)" evidence="1">
    <location>
        <begin position="25"/>
        <end position="103"/>
    </location>
</feature>
<dbReference type="OrthoDB" id="72286at2"/>
<keyword evidence="3" id="KW-1185">Reference proteome</keyword>
<dbReference type="EMBL" id="VKGK01000011">
    <property type="protein sequence ID" value="TRY14288.1"/>
    <property type="molecule type" value="Genomic_DNA"/>
</dbReference>
<keyword evidence="1" id="KW-0732">Signal</keyword>
<dbReference type="AlphaFoldDB" id="A0A553JP96"/>
<comment type="caution">
    <text evidence="2">The sequence shown here is derived from an EMBL/GenBank/DDBJ whole genome shotgun (WGS) entry which is preliminary data.</text>
</comment>
<dbReference type="Proteomes" id="UP000318126">
    <property type="component" value="Unassembled WGS sequence"/>
</dbReference>
<dbReference type="Pfam" id="PF11534">
    <property type="entry name" value="HTHP"/>
    <property type="match status" value="1"/>
</dbReference>
<dbReference type="Gene3D" id="6.10.80.10">
    <property type="entry name" value="Hexameric tyrosine-coordinated heme protein (HTHP)"/>
    <property type="match status" value="1"/>
</dbReference>
<protein>
    <recommendedName>
        <fullName evidence="4">Hexameric tyrosine-coordinated heme protein (HTHP)</fullName>
    </recommendedName>
</protein>
<evidence type="ECO:0000256" key="1">
    <source>
        <dbReference type="SAM" id="SignalP"/>
    </source>
</evidence>
<feature type="signal peptide" evidence="1">
    <location>
        <begin position="1"/>
        <end position="24"/>
    </location>
</feature>
<name>A0A553JP96_SHEHA</name>
<organism evidence="2 3">
    <name type="scientific">Shewanella hanedai</name>
    <name type="common">Alteromonas hanedai</name>
    <dbReference type="NCBI Taxonomy" id="25"/>
    <lineage>
        <taxon>Bacteria</taxon>
        <taxon>Pseudomonadati</taxon>
        <taxon>Pseudomonadota</taxon>
        <taxon>Gammaproteobacteria</taxon>
        <taxon>Alteromonadales</taxon>
        <taxon>Shewanellaceae</taxon>
        <taxon>Shewanella</taxon>
    </lineage>
</organism>
<dbReference type="InterPro" id="IPR038125">
    <property type="entry name" value="HTHP_sf"/>
</dbReference>
<dbReference type="RefSeq" id="WP_144040173.1">
    <property type="nucleotide sequence ID" value="NZ_BMPL01000010.1"/>
</dbReference>
<proteinExistence type="predicted"/>
<accession>A0A553JP96</accession>
<dbReference type="InterPro" id="IPR021111">
    <property type="entry name" value="Hexamer_Tyr-coord_heme_pr_HTHP"/>
</dbReference>